<sequence length="518" mass="58341">MDQGTHKDLCNKKSWETFAASHGGNASTSEDEKRFSQNCTLVEAPVAAQSDEVKECSTSSDTDEVDSRAPHPVPLHIIEAVTSGIAAPRAKPKLSNSAWSLSELDSDQDPLPVNSDAQDSTRPYSPACLPEHDHTIAAGKCDPDPFTQDWVTACWSPPTVKLLYGGARVPSSDQQDIDTDNGSLMAPVEYPKTYANQSLGPCNNALDVNWRQAHMTSELRIVREIQNRQKLAQKIRNEIEEKARESQPDPIEEPWPTADCLLRPATPKDFPGIADIINKESKQAKAPQVFETAPVGPQDIQKMYDNCRRNLRPFVVAVASESKFSDRSKWPAGWEKDPDFEKFVSKQSKKFSTGNRVLGFALVTNSRMGLFGFPCHGSRFTGRITVLVDPTQRRKLYGSALLDRILLSVAVYHRSLVDYKWECAEPALIYEDVPTKNRRKYARVYIETLVETDQDISNDWISNLMEKFEFRQVARFGKSIRTDNSPQRQWLDSVFWELEARPIVEIVEDTPYGLALYE</sequence>
<dbReference type="InterPro" id="IPR016181">
    <property type="entry name" value="Acyl_CoA_acyltransferase"/>
</dbReference>
<dbReference type="AlphaFoldDB" id="A0A9P9JKV0"/>
<accession>A0A9P9JKV0</accession>
<dbReference type="OrthoDB" id="2129362at2759"/>
<feature type="region of interest" description="Disordered" evidence="1">
    <location>
        <begin position="48"/>
        <end position="71"/>
    </location>
</feature>
<feature type="region of interest" description="Disordered" evidence="1">
    <location>
        <begin position="103"/>
        <end position="124"/>
    </location>
</feature>
<dbReference type="SUPFAM" id="SSF55729">
    <property type="entry name" value="Acyl-CoA N-acyltransferases (Nat)"/>
    <property type="match status" value="1"/>
</dbReference>
<dbReference type="Proteomes" id="UP000738349">
    <property type="component" value="Unassembled WGS sequence"/>
</dbReference>
<evidence type="ECO:0000256" key="1">
    <source>
        <dbReference type="SAM" id="MobiDB-lite"/>
    </source>
</evidence>
<evidence type="ECO:0008006" key="4">
    <source>
        <dbReference type="Google" id="ProtNLM"/>
    </source>
</evidence>
<dbReference type="EMBL" id="JAGMUV010000002">
    <property type="protein sequence ID" value="KAH7170192.1"/>
    <property type="molecule type" value="Genomic_DNA"/>
</dbReference>
<dbReference type="Gene3D" id="3.40.630.30">
    <property type="match status" value="1"/>
</dbReference>
<name>A0A9P9JKV0_9HYPO</name>
<protein>
    <recommendedName>
        <fullName evidence="4">Acyl-CoA N-acyltransferase</fullName>
    </recommendedName>
</protein>
<reference evidence="2" key="1">
    <citation type="journal article" date="2021" name="Nat. Commun.">
        <title>Genetic determinants of endophytism in the Arabidopsis root mycobiome.</title>
        <authorList>
            <person name="Mesny F."/>
            <person name="Miyauchi S."/>
            <person name="Thiergart T."/>
            <person name="Pickel B."/>
            <person name="Atanasova L."/>
            <person name="Karlsson M."/>
            <person name="Huettel B."/>
            <person name="Barry K.W."/>
            <person name="Haridas S."/>
            <person name="Chen C."/>
            <person name="Bauer D."/>
            <person name="Andreopoulos W."/>
            <person name="Pangilinan J."/>
            <person name="LaButti K."/>
            <person name="Riley R."/>
            <person name="Lipzen A."/>
            <person name="Clum A."/>
            <person name="Drula E."/>
            <person name="Henrissat B."/>
            <person name="Kohler A."/>
            <person name="Grigoriev I.V."/>
            <person name="Martin F.M."/>
            <person name="Hacquard S."/>
        </authorList>
    </citation>
    <scope>NUCLEOTIDE SEQUENCE</scope>
    <source>
        <strain evidence="2">MPI-CAGE-AT-0147</strain>
    </source>
</reference>
<organism evidence="2 3">
    <name type="scientific">Dactylonectria macrodidyma</name>
    <dbReference type="NCBI Taxonomy" id="307937"/>
    <lineage>
        <taxon>Eukaryota</taxon>
        <taxon>Fungi</taxon>
        <taxon>Dikarya</taxon>
        <taxon>Ascomycota</taxon>
        <taxon>Pezizomycotina</taxon>
        <taxon>Sordariomycetes</taxon>
        <taxon>Hypocreomycetidae</taxon>
        <taxon>Hypocreales</taxon>
        <taxon>Nectriaceae</taxon>
        <taxon>Dactylonectria</taxon>
    </lineage>
</organism>
<keyword evidence="3" id="KW-1185">Reference proteome</keyword>
<gene>
    <name evidence="2" type="ORF">EDB81DRAFT_876235</name>
</gene>
<comment type="caution">
    <text evidence="2">The sequence shown here is derived from an EMBL/GenBank/DDBJ whole genome shotgun (WGS) entry which is preliminary data.</text>
</comment>
<evidence type="ECO:0000313" key="3">
    <source>
        <dbReference type="Proteomes" id="UP000738349"/>
    </source>
</evidence>
<proteinExistence type="predicted"/>
<evidence type="ECO:0000313" key="2">
    <source>
        <dbReference type="EMBL" id="KAH7170192.1"/>
    </source>
</evidence>